<dbReference type="AlphaFoldDB" id="A0A8H7QD13"/>
<dbReference type="Gene3D" id="3.30.420.10">
    <property type="entry name" value="Ribonuclease H-like superfamily/Ribonuclease H"/>
    <property type="match status" value="1"/>
</dbReference>
<dbReference type="Proteomes" id="UP000650833">
    <property type="component" value="Unassembled WGS sequence"/>
</dbReference>
<reference evidence="1" key="1">
    <citation type="submission" date="2020-12" db="EMBL/GenBank/DDBJ databases">
        <title>Metabolic potential, ecology and presence of endohyphal bacteria is reflected in genomic diversity of Mucoromycotina.</title>
        <authorList>
            <person name="Muszewska A."/>
            <person name="Okrasinska A."/>
            <person name="Steczkiewicz K."/>
            <person name="Drgas O."/>
            <person name="Orlowska M."/>
            <person name="Perlinska-Lenart U."/>
            <person name="Aleksandrzak-Piekarczyk T."/>
            <person name="Szatraj K."/>
            <person name="Zielenkiewicz U."/>
            <person name="Pilsyk S."/>
            <person name="Malc E."/>
            <person name="Mieczkowski P."/>
            <person name="Kruszewska J.S."/>
            <person name="Biernat P."/>
            <person name="Pawlowska J."/>
        </authorList>
    </citation>
    <scope>NUCLEOTIDE SEQUENCE</scope>
    <source>
        <strain evidence="1">CBS 226.32</strain>
    </source>
</reference>
<organism evidence="1 2">
    <name type="scientific">Mucor plumbeus</name>
    <dbReference type="NCBI Taxonomy" id="97098"/>
    <lineage>
        <taxon>Eukaryota</taxon>
        <taxon>Fungi</taxon>
        <taxon>Fungi incertae sedis</taxon>
        <taxon>Mucoromycota</taxon>
        <taxon>Mucoromycotina</taxon>
        <taxon>Mucoromycetes</taxon>
        <taxon>Mucorales</taxon>
        <taxon>Mucorineae</taxon>
        <taxon>Mucoraceae</taxon>
        <taxon>Mucor</taxon>
    </lineage>
</organism>
<comment type="caution">
    <text evidence="1">The sequence shown here is derived from an EMBL/GenBank/DDBJ whole genome shotgun (WGS) entry which is preliminary data.</text>
</comment>
<accession>A0A8H7QD13</accession>
<gene>
    <name evidence="1" type="ORF">INT46_004303</name>
</gene>
<dbReference type="GO" id="GO:0003676">
    <property type="term" value="F:nucleic acid binding"/>
    <property type="evidence" value="ECO:0007669"/>
    <property type="project" value="InterPro"/>
</dbReference>
<proteinExistence type="predicted"/>
<protein>
    <submittedName>
        <fullName evidence="1">Uncharacterized protein</fullName>
    </submittedName>
</protein>
<sequence length="109" mass="12102">MRNGGMDGPKGAVRILASQFILMTTSSVKKLLRKKGFKSRRKGSDSVFFYWSDKPGTIQPHQTTTKVQNNGGGVMFWGCITADGPGHGKVTLRPTYASHRHDNLHKWAE</sequence>
<dbReference type="OrthoDB" id="9996331at2759"/>
<evidence type="ECO:0000313" key="1">
    <source>
        <dbReference type="EMBL" id="KAG2189709.1"/>
    </source>
</evidence>
<dbReference type="InterPro" id="IPR036397">
    <property type="entry name" value="RNaseH_sf"/>
</dbReference>
<evidence type="ECO:0000313" key="2">
    <source>
        <dbReference type="Proteomes" id="UP000650833"/>
    </source>
</evidence>
<name>A0A8H7QD13_9FUNG</name>
<keyword evidence="2" id="KW-1185">Reference proteome</keyword>
<dbReference type="EMBL" id="JAEPRC010001239">
    <property type="protein sequence ID" value="KAG2189709.1"/>
    <property type="molecule type" value="Genomic_DNA"/>
</dbReference>